<evidence type="ECO:0000313" key="2">
    <source>
        <dbReference type="EMBL" id="PIK34725.1"/>
    </source>
</evidence>
<gene>
    <name evidence="2" type="ORF">BSL78_28452</name>
</gene>
<proteinExistence type="predicted"/>
<evidence type="ECO:0000313" key="3">
    <source>
        <dbReference type="Proteomes" id="UP000230750"/>
    </source>
</evidence>
<name>A0A2G8JG70_STIJA</name>
<feature type="non-terminal residue" evidence="2">
    <location>
        <position position="94"/>
    </location>
</feature>
<dbReference type="Proteomes" id="UP000230750">
    <property type="component" value="Unassembled WGS sequence"/>
</dbReference>
<reference evidence="2 3" key="1">
    <citation type="journal article" date="2017" name="PLoS Biol.">
        <title>The sea cucumber genome provides insights into morphological evolution and visceral regeneration.</title>
        <authorList>
            <person name="Zhang X."/>
            <person name="Sun L."/>
            <person name="Yuan J."/>
            <person name="Sun Y."/>
            <person name="Gao Y."/>
            <person name="Zhang L."/>
            <person name="Li S."/>
            <person name="Dai H."/>
            <person name="Hamel J.F."/>
            <person name="Liu C."/>
            <person name="Yu Y."/>
            <person name="Liu S."/>
            <person name="Lin W."/>
            <person name="Guo K."/>
            <person name="Jin S."/>
            <person name="Xu P."/>
            <person name="Storey K.B."/>
            <person name="Huan P."/>
            <person name="Zhang T."/>
            <person name="Zhou Y."/>
            <person name="Zhang J."/>
            <person name="Lin C."/>
            <person name="Li X."/>
            <person name="Xing L."/>
            <person name="Huo D."/>
            <person name="Sun M."/>
            <person name="Wang L."/>
            <person name="Mercier A."/>
            <person name="Li F."/>
            <person name="Yang H."/>
            <person name="Xiang J."/>
        </authorList>
    </citation>
    <scope>NUCLEOTIDE SEQUENCE [LARGE SCALE GENOMIC DNA]</scope>
    <source>
        <strain evidence="2">Shaxun</strain>
        <tissue evidence="2">Muscle</tissue>
    </source>
</reference>
<sequence>MEYDILKNGSLVIRNVQYKHQQSHKVTFQISSNESLDLRVNFSVIGPTTSNSGTTLPSEVTSIVQSTKGETDNSRSVTTEPQFTTAYTTETTKP</sequence>
<protein>
    <submittedName>
        <fullName evidence="2">Uncharacterized protein</fullName>
    </submittedName>
</protein>
<comment type="caution">
    <text evidence="2">The sequence shown here is derived from an EMBL/GenBank/DDBJ whole genome shotgun (WGS) entry which is preliminary data.</text>
</comment>
<evidence type="ECO:0000256" key="1">
    <source>
        <dbReference type="SAM" id="MobiDB-lite"/>
    </source>
</evidence>
<accession>A0A2G8JG70</accession>
<dbReference type="EMBL" id="MRZV01002092">
    <property type="protein sequence ID" value="PIK34725.1"/>
    <property type="molecule type" value="Genomic_DNA"/>
</dbReference>
<keyword evidence="3" id="KW-1185">Reference proteome</keyword>
<organism evidence="2 3">
    <name type="scientific">Stichopus japonicus</name>
    <name type="common">Sea cucumber</name>
    <dbReference type="NCBI Taxonomy" id="307972"/>
    <lineage>
        <taxon>Eukaryota</taxon>
        <taxon>Metazoa</taxon>
        <taxon>Echinodermata</taxon>
        <taxon>Eleutherozoa</taxon>
        <taxon>Echinozoa</taxon>
        <taxon>Holothuroidea</taxon>
        <taxon>Aspidochirotacea</taxon>
        <taxon>Aspidochirotida</taxon>
        <taxon>Stichopodidae</taxon>
        <taxon>Apostichopus</taxon>
    </lineage>
</organism>
<dbReference type="AlphaFoldDB" id="A0A2G8JG70"/>
<feature type="region of interest" description="Disordered" evidence="1">
    <location>
        <begin position="65"/>
        <end position="94"/>
    </location>
</feature>